<evidence type="ECO:0000256" key="1">
    <source>
        <dbReference type="SAM" id="MobiDB-lite"/>
    </source>
</evidence>
<dbReference type="Proteomes" id="UP000175971">
    <property type="component" value="Unassembled WGS sequence"/>
</dbReference>
<organism evidence="2 3">
    <name type="scientific">Streptomyces nanshensis</name>
    <dbReference type="NCBI Taxonomy" id="518642"/>
    <lineage>
        <taxon>Bacteria</taxon>
        <taxon>Bacillati</taxon>
        <taxon>Actinomycetota</taxon>
        <taxon>Actinomycetes</taxon>
        <taxon>Kitasatosporales</taxon>
        <taxon>Streptomycetaceae</taxon>
        <taxon>Streptomyces</taxon>
    </lineage>
</organism>
<feature type="region of interest" description="Disordered" evidence="1">
    <location>
        <begin position="240"/>
        <end position="267"/>
    </location>
</feature>
<comment type="caution">
    <text evidence="2">The sequence shown here is derived from an EMBL/GenBank/DDBJ whole genome shotgun (WGS) entry which is preliminary data.</text>
</comment>
<dbReference type="EMBL" id="LJGZ01000105">
    <property type="protein sequence ID" value="OEV16092.1"/>
    <property type="molecule type" value="Genomic_DNA"/>
</dbReference>
<dbReference type="RefSeq" id="WP_032776738.1">
    <property type="nucleotide sequence ID" value="NZ_LJGZ01000105.1"/>
</dbReference>
<dbReference type="AlphaFoldDB" id="A0A1E7LIP4"/>
<dbReference type="OrthoDB" id="5099817at2"/>
<evidence type="ECO:0000313" key="3">
    <source>
        <dbReference type="Proteomes" id="UP000175971"/>
    </source>
</evidence>
<gene>
    <name evidence="2" type="ORF">AN221_35500</name>
</gene>
<reference evidence="2 3" key="1">
    <citation type="journal article" date="2016" name="Front. Microbiol.">
        <title>Comparative Genomics Analysis of Streptomyces Species Reveals Their Adaptation to the Marine Environment and Their Diversity at the Genomic Level.</title>
        <authorList>
            <person name="Tian X."/>
            <person name="Zhang Z."/>
            <person name="Yang T."/>
            <person name="Chen M."/>
            <person name="Li J."/>
            <person name="Chen F."/>
            <person name="Yang J."/>
            <person name="Li W."/>
            <person name="Zhang B."/>
            <person name="Zhang Z."/>
            <person name="Wu J."/>
            <person name="Zhang C."/>
            <person name="Long L."/>
            <person name="Xiao J."/>
        </authorList>
    </citation>
    <scope>NUCLEOTIDE SEQUENCE [LARGE SCALE GENOMIC DNA]</scope>
    <source>
        <strain evidence="2 3">SCSIO M10372</strain>
    </source>
</reference>
<protein>
    <submittedName>
        <fullName evidence="2">Uncharacterized protein</fullName>
    </submittedName>
</protein>
<dbReference type="PATRIC" id="fig|518642.7.peg.4297"/>
<evidence type="ECO:0000313" key="2">
    <source>
        <dbReference type="EMBL" id="OEV16092.1"/>
    </source>
</evidence>
<keyword evidence="3" id="KW-1185">Reference proteome</keyword>
<accession>A0A1E7LIP4</accession>
<sequence>MDANVDGPMPSWACNRFGEDVVGLRLAIQMALLDTESAMLDSHAAGRSKHKFAAGAARMTNQYERIAEHVLDLGIPGTELVKPGTFYELVLVHNTILCPYRVDSVEGFEPGDKWPKKLSLVMRELFALTDAPTPRWVADPLVDVEVPELLLRSSLADLAQRDPRPGLVLIPYEMNMSGLQRAWWGQANLLDEAGHLQWVTEKSLLTTGAESRVYAVPNQRAGDNFASGDLPDVALSTRSEVARATGTPPQSETEYEAFVNAAEDNEH</sequence>
<name>A0A1E7LIP4_9ACTN</name>
<proteinExistence type="predicted"/>